<dbReference type="EMBL" id="JBHTJO010000001">
    <property type="protein sequence ID" value="MFD0987942.1"/>
    <property type="molecule type" value="Genomic_DNA"/>
</dbReference>
<dbReference type="SMART" id="SM00903">
    <property type="entry name" value="Flavin_Reduct"/>
    <property type="match status" value="1"/>
</dbReference>
<keyword evidence="5" id="KW-1185">Reference proteome</keyword>
<keyword evidence="2 4" id="KW-0560">Oxidoreductase</keyword>
<dbReference type="InterPro" id="IPR012349">
    <property type="entry name" value="Split_barrel_FMN-bd"/>
</dbReference>
<dbReference type="InterPro" id="IPR050268">
    <property type="entry name" value="NADH-dep_flavin_reductase"/>
</dbReference>
<dbReference type="Pfam" id="PF01613">
    <property type="entry name" value="Flavin_Reduct"/>
    <property type="match status" value="1"/>
</dbReference>
<organism evidence="4 5">
    <name type="scientific">Methyloligella solikamskensis</name>
    <dbReference type="NCBI Taxonomy" id="1177756"/>
    <lineage>
        <taxon>Bacteria</taxon>
        <taxon>Pseudomonadati</taxon>
        <taxon>Pseudomonadota</taxon>
        <taxon>Alphaproteobacteria</taxon>
        <taxon>Hyphomicrobiales</taxon>
        <taxon>Hyphomicrobiaceae</taxon>
        <taxon>Methyloligella</taxon>
    </lineage>
</organism>
<dbReference type="EC" id="1.-.-.-" evidence="4"/>
<reference evidence="5" key="1">
    <citation type="journal article" date="2019" name="Int. J. Syst. Evol. Microbiol.">
        <title>The Global Catalogue of Microorganisms (GCM) 10K type strain sequencing project: providing services to taxonomists for standard genome sequencing and annotation.</title>
        <authorList>
            <consortium name="The Broad Institute Genomics Platform"/>
            <consortium name="The Broad Institute Genome Sequencing Center for Infectious Disease"/>
            <person name="Wu L."/>
            <person name="Ma J."/>
        </authorList>
    </citation>
    <scope>NUCLEOTIDE SEQUENCE [LARGE SCALE GENOMIC DNA]</scope>
    <source>
        <strain evidence="5">CCUG 61697</strain>
    </source>
</reference>
<evidence type="ECO:0000256" key="1">
    <source>
        <dbReference type="ARBA" id="ARBA00008898"/>
    </source>
</evidence>
<sequence length="166" mass="17560">MSDSIPDLFKRLTQGLYLIGVADGEERNAFTAAWVMQVSFDPMLLALSINPEHSSFALLEKGGAFSVNVLKSDQLDLAEAYGKPGAPEDFGAPDWSAGEFGLPLRNDALAWFECKAKYIAPAGDHNLVTGEVVGGKILDADATPLTYADTGDMDGAAALFPKSFGG</sequence>
<dbReference type="GO" id="GO:0016491">
    <property type="term" value="F:oxidoreductase activity"/>
    <property type="evidence" value="ECO:0007669"/>
    <property type="project" value="UniProtKB-KW"/>
</dbReference>
<comment type="caution">
    <text evidence="4">The sequence shown here is derived from an EMBL/GenBank/DDBJ whole genome shotgun (WGS) entry which is preliminary data.</text>
</comment>
<feature type="domain" description="Flavin reductase like" evidence="3">
    <location>
        <begin position="9"/>
        <end position="154"/>
    </location>
</feature>
<dbReference type="RefSeq" id="WP_379090386.1">
    <property type="nucleotide sequence ID" value="NZ_JBHTJO010000001.1"/>
</dbReference>
<dbReference type="InterPro" id="IPR002563">
    <property type="entry name" value="Flavin_Rdtase-like_dom"/>
</dbReference>
<dbReference type="SUPFAM" id="SSF50475">
    <property type="entry name" value="FMN-binding split barrel"/>
    <property type="match status" value="1"/>
</dbReference>
<protein>
    <submittedName>
        <fullName evidence="4">Flavin reductase family protein</fullName>
        <ecNumber evidence="4">1.-.-.-</ecNumber>
    </submittedName>
</protein>
<evidence type="ECO:0000313" key="4">
    <source>
        <dbReference type="EMBL" id="MFD0987942.1"/>
    </source>
</evidence>
<dbReference type="Proteomes" id="UP001597102">
    <property type="component" value="Unassembled WGS sequence"/>
</dbReference>
<dbReference type="Gene3D" id="2.30.110.10">
    <property type="entry name" value="Electron Transport, Fmn-binding Protein, Chain A"/>
    <property type="match status" value="1"/>
</dbReference>
<dbReference type="PANTHER" id="PTHR30466:SF11">
    <property type="entry name" value="FLAVIN-DEPENDENT MONOOXYGENASE, REDUCTASE SUBUNIT HSAB"/>
    <property type="match status" value="1"/>
</dbReference>
<proteinExistence type="inferred from homology"/>
<name>A0ABW3JC77_9HYPH</name>
<evidence type="ECO:0000256" key="2">
    <source>
        <dbReference type="ARBA" id="ARBA00023002"/>
    </source>
</evidence>
<comment type="similarity">
    <text evidence="1">Belongs to the non-flavoprotein flavin reductase family.</text>
</comment>
<evidence type="ECO:0000259" key="3">
    <source>
        <dbReference type="SMART" id="SM00903"/>
    </source>
</evidence>
<dbReference type="PANTHER" id="PTHR30466">
    <property type="entry name" value="FLAVIN REDUCTASE"/>
    <property type="match status" value="1"/>
</dbReference>
<accession>A0ABW3JC77</accession>
<gene>
    <name evidence="4" type="ORF">ACFQ2F_12620</name>
</gene>
<evidence type="ECO:0000313" key="5">
    <source>
        <dbReference type="Proteomes" id="UP001597102"/>
    </source>
</evidence>